<dbReference type="EMBL" id="CADCTL010000280">
    <property type="protein sequence ID" value="CAA9281025.1"/>
    <property type="molecule type" value="Genomic_DNA"/>
</dbReference>
<name>A0A6J4JKQ7_9PROT</name>
<accession>A0A6J4JKQ7</accession>
<protein>
    <submittedName>
        <fullName evidence="1">Uncharacterized protein</fullName>
    </submittedName>
</protein>
<organism evidence="1">
    <name type="scientific">uncultured Acetobacteraceae bacterium</name>
    <dbReference type="NCBI Taxonomy" id="169975"/>
    <lineage>
        <taxon>Bacteria</taxon>
        <taxon>Pseudomonadati</taxon>
        <taxon>Pseudomonadota</taxon>
        <taxon>Alphaproteobacteria</taxon>
        <taxon>Acetobacterales</taxon>
        <taxon>Acetobacteraceae</taxon>
        <taxon>environmental samples</taxon>
    </lineage>
</organism>
<proteinExistence type="predicted"/>
<dbReference type="InterPro" id="IPR029058">
    <property type="entry name" value="AB_hydrolase_fold"/>
</dbReference>
<evidence type="ECO:0000313" key="1">
    <source>
        <dbReference type="EMBL" id="CAA9281025.1"/>
    </source>
</evidence>
<gene>
    <name evidence="1" type="ORF">AVDCRST_MAG04-3724</name>
</gene>
<sequence>MPNTHLRLEAVGIRGNGHMMMMEKNSSEVAGAIADWIEANLR</sequence>
<dbReference type="AlphaFoldDB" id="A0A6J4JKQ7"/>
<reference evidence="1" key="1">
    <citation type="submission" date="2020-02" db="EMBL/GenBank/DDBJ databases">
        <authorList>
            <person name="Meier V. D."/>
        </authorList>
    </citation>
    <scope>NUCLEOTIDE SEQUENCE</scope>
    <source>
        <strain evidence="1">AVDCRST_MAG04</strain>
    </source>
</reference>
<dbReference type="Gene3D" id="3.40.50.1820">
    <property type="entry name" value="alpha/beta hydrolase"/>
    <property type="match status" value="1"/>
</dbReference>